<feature type="transmembrane region" description="Helical" evidence="1">
    <location>
        <begin position="7"/>
        <end position="29"/>
    </location>
</feature>
<organism evidence="3 4">
    <name type="scientific">Acidovorax lacteus</name>
    <dbReference type="NCBI Taxonomy" id="1924988"/>
    <lineage>
        <taxon>Bacteria</taxon>
        <taxon>Pseudomonadati</taxon>
        <taxon>Pseudomonadota</taxon>
        <taxon>Betaproteobacteria</taxon>
        <taxon>Burkholderiales</taxon>
        <taxon>Comamonadaceae</taxon>
        <taxon>Acidovorax</taxon>
    </lineage>
</organism>
<evidence type="ECO:0000256" key="1">
    <source>
        <dbReference type="SAM" id="Phobius"/>
    </source>
</evidence>
<keyword evidence="1" id="KW-0812">Transmembrane</keyword>
<name>A0ABP8LGY6_9BURK</name>
<dbReference type="RefSeq" id="WP_345066990.1">
    <property type="nucleotide sequence ID" value="NZ_BAABEX010000030.1"/>
</dbReference>
<reference evidence="4" key="1">
    <citation type="journal article" date="2019" name="Int. J. Syst. Evol. Microbiol.">
        <title>The Global Catalogue of Microorganisms (GCM) 10K type strain sequencing project: providing services to taxonomists for standard genome sequencing and annotation.</title>
        <authorList>
            <consortium name="The Broad Institute Genomics Platform"/>
            <consortium name="The Broad Institute Genome Sequencing Center for Infectious Disease"/>
            <person name="Wu L."/>
            <person name="Ma J."/>
        </authorList>
    </citation>
    <scope>NUCLEOTIDE SEQUENCE [LARGE SCALE GENOMIC DNA]</scope>
    <source>
        <strain evidence="4">JCM 31890</strain>
    </source>
</reference>
<keyword evidence="1" id="KW-1133">Transmembrane helix</keyword>
<gene>
    <name evidence="3" type="ORF">GCM10023090_29660</name>
</gene>
<comment type="caution">
    <text evidence="3">The sequence shown here is derived from an EMBL/GenBank/DDBJ whole genome shotgun (WGS) entry which is preliminary data.</text>
</comment>
<dbReference type="Proteomes" id="UP001501788">
    <property type="component" value="Unassembled WGS sequence"/>
</dbReference>
<dbReference type="EMBL" id="BAABEX010000030">
    <property type="protein sequence ID" value="GAA4429517.1"/>
    <property type="molecule type" value="Genomic_DNA"/>
</dbReference>
<protein>
    <recommendedName>
        <fullName evidence="2">LiaI-LiaF-like transmembrane region domain-containing protein</fullName>
    </recommendedName>
</protein>
<accession>A0ABP8LGY6</accession>
<evidence type="ECO:0000313" key="3">
    <source>
        <dbReference type="EMBL" id="GAA4429517.1"/>
    </source>
</evidence>
<sequence>MKGHVAAIVLIVLGAFFLLTNLGLINVSLWQVLRVWWPVGLIVLGLALILTPGSRRK</sequence>
<evidence type="ECO:0000313" key="4">
    <source>
        <dbReference type="Proteomes" id="UP001501788"/>
    </source>
</evidence>
<feature type="domain" description="LiaI-LiaF-like transmembrane region" evidence="2">
    <location>
        <begin position="6"/>
        <end position="49"/>
    </location>
</feature>
<keyword evidence="1" id="KW-0472">Membrane</keyword>
<dbReference type="Pfam" id="PF18917">
    <property type="entry name" value="LiaI-LiaF-like_TM1"/>
    <property type="match status" value="1"/>
</dbReference>
<dbReference type="InterPro" id="IPR043726">
    <property type="entry name" value="LiaI-LiaF-like_TM1"/>
</dbReference>
<keyword evidence="4" id="KW-1185">Reference proteome</keyword>
<feature type="transmembrane region" description="Helical" evidence="1">
    <location>
        <begin position="35"/>
        <end position="53"/>
    </location>
</feature>
<evidence type="ECO:0000259" key="2">
    <source>
        <dbReference type="Pfam" id="PF18917"/>
    </source>
</evidence>
<proteinExistence type="predicted"/>